<gene>
    <name evidence="1" type="ORF">BBD42_03875</name>
</gene>
<dbReference type="EMBL" id="CP016808">
    <property type="protein sequence ID" value="ANY65696.1"/>
    <property type="molecule type" value="Genomic_DNA"/>
</dbReference>
<proteinExistence type="predicted"/>
<dbReference type="AlphaFoldDB" id="A0A1B2DDC8"/>
<name>A0A1B2DDC8_9BACL</name>
<reference evidence="1" key="1">
    <citation type="submission" date="2016-08" db="EMBL/GenBank/DDBJ databases">
        <title>Complete Genome Seqeunce of Paenibacillus sp. BIHB 4019 from tea rhizoplane.</title>
        <authorList>
            <person name="Thakur R."/>
            <person name="Swarnkar M.K."/>
            <person name="Gulati A."/>
        </authorList>
    </citation>
    <scope>NUCLEOTIDE SEQUENCE [LARGE SCALE GENOMIC DNA]</scope>
    <source>
        <strain evidence="1">BIHB4019</strain>
    </source>
</reference>
<dbReference type="RefSeq" id="WP_099517084.1">
    <property type="nucleotide sequence ID" value="NZ_CP016808.1"/>
</dbReference>
<sequence>MSNEIILRNYSEYKKYTIWSGSDYRIVDKEAVDRQEQGISGFAENEALVGVFVKKDDAFFLIDNKEYKICKSNFECSNIYIDKKTRKFQFINQNDLICEIIYEPYIDPGMVMYDSDPEEFDFLLFISNNILQSKEALANFVVARNK</sequence>
<organism evidence="1">
    <name type="scientific">Paenibacillus sp. BIHB 4019</name>
    <dbReference type="NCBI Taxonomy" id="1870819"/>
    <lineage>
        <taxon>Bacteria</taxon>
        <taxon>Bacillati</taxon>
        <taxon>Bacillota</taxon>
        <taxon>Bacilli</taxon>
        <taxon>Bacillales</taxon>
        <taxon>Paenibacillaceae</taxon>
        <taxon>Paenibacillus</taxon>
    </lineage>
</organism>
<accession>A0A1B2DDC8</accession>
<evidence type="ECO:0000313" key="1">
    <source>
        <dbReference type="EMBL" id="ANY65696.1"/>
    </source>
</evidence>
<protein>
    <submittedName>
        <fullName evidence="1">Uncharacterized protein</fullName>
    </submittedName>
</protein>